<keyword evidence="2" id="KW-1185">Reference proteome</keyword>
<gene>
    <name evidence="1" type="ORF">BCR38DRAFT_495207</name>
</gene>
<evidence type="ECO:0008006" key="3">
    <source>
        <dbReference type="Google" id="ProtNLM"/>
    </source>
</evidence>
<name>A0A1Y2DQN6_9PEZI</name>
<dbReference type="EMBL" id="MCFJ01000010">
    <property type="protein sequence ID" value="ORY61580.1"/>
    <property type="molecule type" value="Genomic_DNA"/>
</dbReference>
<evidence type="ECO:0000313" key="1">
    <source>
        <dbReference type="EMBL" id="ORY61580.1"/>
    </source>
</evidence>
<comment type="caution">
    <text evidence="1">The sequence shown here is derived from an EMBL/GenBank/DDBJ whole genome shotgun (WGS) entry which is preliminary data.</text>
</comment>
<proteinExistence type="predicted"/>
<organism evidence="1 2">
    <name type="scientific">Pseudomassariella vexata</name>
    <dbReference type="NCBI Taxonomy" id="1141098"/>
    <lineage>
        <taxon>Eukaryota</taxon>
        <taxon>Fungi</taxon>
        <taxon>Dikarya</taxon>
        <taxon>Ascomycota</taxon>
        <taxon>Pezizomycotina</taxon>
        <taxon>Sordariomycetes</taxon>
        <taxon>Xylariomycetidae</taxon>
        <taxon>Amphisphaeriales</taxon>
        <taxon>Pseudomassariaceae</taxon>
        <taxon>Pseudomassariella</taxon>
    </lineage>
</organism>
<accession>A0A1Y2DQN6</accession>
<dbReference type="GeneID" id="63780948"/>
<reference evidence="1 2" key="1">
    <citation type="submission" date="2016-07" db="EMBL/GenBank/DDBJ databases">
        <title>Pervasive Adenine N6-methylation of Active Genes in Fungi.</title>
        <authorList>
            <consortium name="DOE Joint Genome Institute"/>
            <person name="Mondo S.J."/>
            <person name="Dannebaum R.O."/>
            <person name="Kuo R.C."/>
            <person name="Labutti K."/>
            <person name="Haridas S."/>
            <person name="Kuo A."/>
            <person name="Salamov A."/>
            <person name="Ahrendt S.R."/>
            <person name="Lipzen A."/>
            <person name="Sullivan W."/>
            <person name="Andreopoulos W.B."/>
            <person name="Clum A."/>
            <person name="Lindquist E."/>
            <person name="Daum C."/>
            <person name="Ramamoorthy G.K."/>
            <person name="Gryganskyi A."/>
            <person name="Culley D."/>
            <person name="Magnuson J.K."/>
            <person name="James T.Y."/>
            <person name="O'Malley M.A."/>
            <person name="Stajich J.E."/>
            <person name="Spatafora J.W."/>
            <person name="Visel A."/>
            <person name="Grigoriev I.V."/>
        </authorList>
    </citation>
    <scope>NUCLEOTIDE SEQUENCE [LARGE SCALE GENOMIC DNA]</scope>
    <source>
        <strain evidence="1 2">CBS 129021</strain>
    </source>
</reference>
<dbReference type="RefSeq" id="XP_040713657.1">
    <property type="nucleotide sequence ID" value="XM_040864736.1"/>
</dbReference>
<dbReference type="AlphaFoldDB" id="A0A1Y2DQN6"/>
<protein>
    <recommendedName>
        <fullName evidence="3">F-box domain-containing protein</fullName>
    </recommendedName>
</protein>
<dbReference type="InParanoid" id="A0A1Y2DQN6"/>
<dbReference type="Proteomes" id="UP000193689">
    <property type="component" value="Unassembled WGS sequence"/>
</dbReference>
<sequence>MASECLFGLLSVEIQCKILKEVSSLKDLVRLVQASPEIWYTMQDKGNELSGGISVWYNRMPIHAGTSPRQQSSQSVGSLWCDYMYKAACACPGAGCLWHLPEWSHESHHRCSGKIPTISLDSLFPHDYAPLSKTFLLYEFLSKAFHYRPGNPVFSDQEQLRFARDYVTHLGLYREKRRRNAVQKIYWGKYGIKCVFDYIYQSYETMFLHIEYDVLDQSERHSEDGEEGYNGRMGREAEQYRDLPYLDKTRRRFLSIPWLQWVSGPSPCS</sequence>
<evidence type="ECO:0000313" key="2">
    <source>
        <dbReference type="Proteomes" id="UP000193689"/>
    </source>
</evidence>